<keyword evidence="2" id="KW-1185">Reference proteome</keyword>
<dbReference type="AlphaFoldDB" id="A0A9W9ZKG8"/>
<feature type="non-terminal residue" evidence="1">
    <location>
        <position position="110"/>
    </location>
</feature>
<evidence type="ECO:0000313" key="1">
    <source>
        <dbReference type="EMBL" id="KAJ7381684.1"/>
    </source>
</evidence>
<sequence length="110" mass="12299">MISFYLEDVEFNLYFRLLRIAFQEPCVPTKGGEPKLDVTISLGNLSEPIVQGGLVTQHLFITHDRGSRGAASHLVVKWSFPKQLGFDSAQIINGPEYTSLIHQESVLIVK</sequence>
<protein>
    <submittedName>
        <fullName evidence="1">Uncharacterized protein</fullName>
    </submittedName>
</protein>
<comment type="caution">
    <text evidence="1">The sequence shown here is derived from an EMBL/GenBank/DDBJ whole genome shotgun (WGS) entry which is preliminary data.</text>
</comment>
<evidence type="ECO:0000313" key="2">
    <source>
        <dbReference type="Proteomes" id="UP001163046"/>
    </source>
</evidence>
<dbReference type="Proteomes" id="UP001163046">
    <property type="component" value="Unassembled WGS sequence"/>
</dbReference>
<name>A0A9W9ZKG8_9CNID</name>
<proteinExistence type="predicted"/>
<gene>
    <name evidence="1" type="ORF">OS493_039642</name>
</gene>
<accession>A0A9W9ZKG8</accession>
<organism evidence="1 2">
    <name type="scientific">Desmophyllum pertusum</name>
    <dbReference type="NCBI Taxonomy" id="174260"/>
    <lineage>
        <taxon>Eukaryota</taxon>
        <taxon>Metazoa</taxon>
        <taxon>Cnidaria</taxon>
        <taxon>Anthozoa</taxon>
        <taxon>Hexacorallia</taxon>
        <taxon>Scleractinia</taxon>
        <taxon>Caryophylliina</taxon>
        <taxon>Caryophylliidae</taxon>
        <taxon>Desmophyllum</taxon>
    </lineage>
</organism>
<reference evidence="1" key="1">
    <citation type="submission" date="2023-01" db="EMBL/GenBank/DDBJ databases">
        <title>Genome assembly of the deep-sea coral Lophelia pertusa.</title>
        <authorList>
            <person name="Herrera S."/>
            <person name="Cordes E."/>
        </authorList>
    </citation>
    <scope>NUCLEOTIDE SEQUENCE</scope>
    <source>
        <strain evidence="1">USNM1676648</strain>
        <tissue evidence="1">Polyp</tissue>
    </source>
</reference>
<dbReference type="EMBL" id="MU826093">
    <property type="protein sequence ID" value="KAJ7381684.1"/>
    <property type="molecule type" value="Genomic_DNA"/>
</dbReference>